<evidence type="ECO:0000313" key="3">
    <source>
        <dbReference type="Proteomes" id="UP000078459"/>
    </source>
</evidence>
<accession>A0A179DHW4</accession>
<protein>
    <submittedName>
        <fullName evidence="2">Uncharacterized protein</fullName>
    </submittedName>
</protein>
<dbReference type="OrthoDB" id="677448at2"/>
<gene>
    <name evidence="2" type="ORF">A5893_06745</name>
</gene>
<dbReference type="RefSeq" id="WP_068821868.1">
    <property type="nucleotide sequence ID" value="NZ_LWHJ01000022.1"/>
</dbReference>
<keyword evidence="1" id="KW-0472">Membrane</keyword>
<sequence>MKTEDTNMNWEKDAPLLASIKKDNPFKVPTNYFEDLDERIQNELFLENLKSNIDNFKTPKGYFENLSQQIINQIKLNEIISEGLGFATPEKYFENTKQQILKSVEPKKEGITRIINLNLIRYAAAACILMMTSFGIYFNIHQSKNLSHQLSEIPDEEIESYLQQNVDNGDVPVIIENLSDKAVFSTDKSKLTEEELIKLLDTTP</sequence>
<comment type="caution">
    <text evidence="2">The sequence shown here is derived from an EMBL/GenBank/DDBJ whole genome shotgun (WGS) entry which is preliminary data.</text>
</comment>
<dbReference type="EMBL" id="LWHJ01000022">
    <property type="protein sequence ID" value="OAQ40635.1"/>
    <property type="molecule type" value="Genomic_DNA"/>
</dbReference>
<evidence type="ECO:0000256" key="1">
    <source>
        <dbReference type="SAM" id="Phobius"/>
    </source>
</evidence>
<dbReference type="AlphaFoldDB" id="A0A179DHW4"/>
<dbReference type="Proteomes" id="UP000078459">
    <property type="component" value="Unassembled WGS sequence"/>
</dbReference>
<dbReference type="STRING" id="1826909.A5893_06745"/>
<proteinExistence type="predicted"/>
<organism evidence="2 3">
    <name type="scientific">Pedobacter psychrophilus</name>
    <dbReference type="NCBI Taxonomy" id="1826909"/>
    <lineage>
        <taxon>Bacteria</taxon>
        <taxon>Pseudomonadati</taxon>
        <taxon>Bacteroidota</taxon>
        <taxon>Sphingobacteriia</taxon>
        <taxon>Sphingobacteriales</taxon>
        <taxon>Sphingobacteriaceae</taxon>
        <taxon>Pedobacter</taxon>
    </lineage>
</organism>
<keyword evidence="1" id="KW-0812">Transmembrane</keyword>
<feature type="transmembrane region" description="Helical" evidence="1">
    <location>
        <begin position="119"/>
        <end position="140"/>
    </location>
</feature>
<name>A0A179DHW4_9SPHI</name>
<reference evidence="2 3" key="1">
    <citation type="submission" date="2016-04" db="EMBL/GenBank/DDBJ databases">
        <authorList>
            <person name="Evans L.H."/>
            <person name="Alamgir A."/>
            <person name="Owens N."/>
            <person name="Weber N.D."/>
            <person name="Virtaneva K."/>
            <person name="Barbian K."/>
            <person name="Babar A."/>
            <person name="Rosenke K."/>
        </authorList>
    </citation>
    <scope>NUCLEOTIDE SEQUENCE [LARGE SCALE GENOMIC DNA]</scope>
    <source>
        <strain evidence="2 3">CCM 8644</strain>
    </source>
</reference>
<reference evidence="2 3" key="2">
    <citation type="submission" date="2016-06" db="EMBL/GenBank/DDBJ databases">
        <title>Pedobacter psychrophilus sp. nov., isolated from Antarctic fragmentary rock.</title>
        <authorList>
            <person name="Svec P."/>
        </authorList>
    </citation>
    <scope>NUCLEOTIDE SEQUENCE [LARGE SCALE GENOMIC DNA]</scope>
    <source>
        <strain evidence="2 3">CCM 8644</strain>
    </source>
</reference>
<keyword evidence="1" id="KW-1133">Transmembrane helix</keyword>
<keyword evidence="3" id="KW-1185">Reference proteome</keyword>
<evidence type="ECO:0000313" key="2">
    <source>
        <dbReference type="EMBL" id="OAQ40635.1"/>
    </source>
</evidence>